<feature type="transmembrane region" description="Helical" evidence="12">
    <location>
        <begin position="304"/>
        <end position="321"/>
    </location>
</feature>
<keyword evidence="6" id="KW-0598">Phosphotransferase system</keyword>
<dbReference type="FunFam" id="3.30.1360.60:FF:000001">
    <property type="entry name" value="PTS system glucose-specific IIBC component PtsG"/>
    <property type="match status" value="1"/>
</dbReference>
<evidence type="ECO:0000256" key="5">
    <source>
        <dbReference type="ARBA" id="ARBA00022679"/>
    </source>
</evidence>
<dbReference type="SUPFAM" id="SSF55604">
    <property type="entry name" value="Glucose permease domain IIB"/>
    <property type="match status" value="1"/>
</dbReference>
<dbReference type="EMBL" id="AFNU02000002">
    <property type="protein sequence ID" value="ERJ13091.1"/>
    <property type="molecule type" value="Genomic_DNA"/>
</dbReference>
<feature type="domain" description="PTS EIIC type-1" evidence="15">
    <location>
        <begin position="3"/>
        <end position="415"/>
    </location>
</feature>
<dbReference type="InterPro" id="IPR001996">
    <property type="entry name" value="PTS_IIB_1"/>
</dbReference>
<dbReference type="Gene3D" id="2.70.70.10">
    <property type="entry name" value="Glucose Permease (Domain IIA)"/>
    <property type="match status" value="1"/>
</dbReference>
<dbReference type="NCBIfam" id="TIGR00830">
    <property type="entry name" value="PTBA"/>
    <property type="match status" value="1"/>
</dbReference>
<feature type="transmembrane region" description="Helical" evidence="12">
    <location>
        <begin position="358"/>
        <end position="375"/>
    </location>
</feature>
<dbReference type="GO" id="GO:0090563">
    <property type="term" value="F:protein-phosphocysteine-sugar phosphotransferase activity"/>
    <property type="evidence" value="ECO:0007669"/>
    <property type="project" value="TreeGrafter"/>
</dbReference>
<dbReference type="InterPro" id="IPR011299">
    <property type="entry name" value="PTS_IIBC_glc"/>
</dbReference>
<dbReference type="GO" id="GO:0009401">
    <property type="term" value="P:phosphoenolpyruvate-dependent sugar phosphotransferase system"/>
    <property type="evidence" value="ECO:0007669"/>
    <property type="project" value="UniProtKB-KW"/>
</dbReference>
<dbReference type="RefSeq" id="WP_008826899.1">
    <property type="nucleotide sequence ID" value="NZ_AFNU02000002.1"/>
</dbReference>
<gene>
    <name evidence="16" type="primary">ptsG</name>
    <name evidence="16" type="ORF">HLPCO_000700</name>
</gene>
<keyword evidence="10 12" id="KW-0472">Membrane</keyword>
<dbReference type="PANTHER" id="PTHR30009">
    <property type="entry name" value="CYTOCHROME C-TYPE SYNTHESIS PROTEIN AND PTS TRANSMEMBRANE COMPONENT"/>
    <property type="match status" value="1"/>
</dbReference>
<reference evidence="16 17" key="1">
    <citation type="journal article" date="2011" name="J. Bacteriol.">
        <title>Genome sequence of Haloplasma contractile, an unusual contractile bacterium from a deep-sea anoxic brine lake.</title>
        <authorList>
            <person name="Antunes A."/>
            <person name="Alam I."/>
            <person name="El Dorry H."/>
            <person name="Siam R."/>
            <person name="Robertson A."/>
            <person name="Bajic V.B."/>
            <person name="Stingl U."/>
        </authorList>
    </citation>
    <scope>NUCLEOTIDE SEQUENCE [LARGE SCALE GENOMIC DNA]</scope>
    <source>
        <strain evidence="16 17">SSD-17B</strain>
    </source>
</reference>
<keyword evidence="5 16" id="KW-0808">Transferase</keyword>
<feature type="transmembrane region" description="Helical" evidence="12">
    <location>
        <begin position="171"/>
        <end position="194"/>
    </location>
</feature>
<dbReference type="PROSITE" id="PS51098">
    <property type="entry name" value="PTS_EIIB_TYPE_1"/>
    <property type="match status" value="1"/>
</dbReference>
<keyword evidence="3" id="KW-1003">Cell membrane</keyword>
<dbReference type="GO" id="GO:0005886">
    <property type="term" value="C:plasma membrane"/>
    <property type="evidence" value="ECO:0007669"/>
    <property type="project" value="UniProtKB-SubCell"/>
</dbReference>
<reference evidence="16 17" key="2">
    <citation type="journal article" date="2013" name="PLoS ONE">
        <title>INDIGO - INtegrated Data Warehouse of MIcrobial GenOmes with Examples from the Red Sea Extremophiles.</title>
        <authorList>
            <person name="Alam I."/>
            <person name="Antunes A."/>
            <person name="Kamau A.A."/>
            <person name="Ba Alawi W."/>
            <person name="Kalkatawi M."/>
            <person name="Stingl U."/>
            <person name="Bajic V.B."/>
        </authorList>
    </citation>
    <scope>NUCLEOTIDE SEQUENCE [LARGE SCALE GENOMIC DNA]</scope>
    <source>
        <strain evidence="16 17">SSD-17B</strain>
    </source>
</reference>
<keyword evidence="7 12" id="KW-0812">Transmembrane</keyword>
<sequence>MFKKMFGWFQKVGKALMLPVAILPVAGILLGVGSSIQEEHIINILPFLENEQIQLFAEVMKKSGQIIFENLPLLFAVGVAVGLTGGSGVAALAAIVGYLIMNQTISIFSGITIEMVLEQDDPSYILALGIPTLQTGVLGGIIIGGVAATMFNRFYDIKLPPYLGFFAGKRFVPIVTAGACLILGIFMSFIWPSVQTGLDLFSRNLVNYNLTLSAFIFGVFERALIPFGLHHIFYSPFWFEFGEYVNNAGEVIRGDQRIFFEQLVDGVPITAGTFMTGKYPFMMFGLPAAALAMYHEARKEKKKLVGGLMISGALTSFLTGITEPIEFTFLFVAPILFFVHVLFAGLSFMLMHMLNVKIGMTFSGGLIDFVLFGVIQNRTSWWLVLVVGLFFAIIYYFGFRFAIRVFDIKTPGRETDDEKGNETTVISINKDEMVESIIDAIGGEKNIKSLDSCITRLRIQVYEVSKVKKDQLKQLGASGVLIIGDSVQAIFGTYSEQIKTRMLKSIEMKNTDFNKFQKEKNFFVSPMGGEIISLSDVPDSIFSSGMMGDGFAIIPKDGKIVSPVEGVISSFYPTKHAIGIKSKVGPEVLIHFGIDTVHLRGKGFTAHVNKGDSVEIGQLLLEVDLATIKNDITSTITPIIISKLSSDKINVTKGICVGQGSILFEL</sequence>
<feature type="active site" description="Phosphocysteine intermediate; for EIIB activity" evidence="11">
    <location>
        <position position="453"/>
    </location>
</feature>
<evidence type="ECO:0000313" key="17">
    <source>
        <dbReference type="Proteomes" id="UP000005707"/>
    </source>
</evidence>
<dbReference type="PROSITE" id="PS51103">
    <property type="entry name" value="PTS_EIIC_TYPE_1"/>
    <property type="match status" value="1"/>
</dbReference>
<dbReference type="InterPro" id="IPR003352">
    <property type="entry name" value="PTS_EIIC"/>
</dbReference>
<evidence type="ECO:0000259" key="15">
    <source>
        <dbReference type="PROSITE" id="PS51103"/>
    </source>
</evidence>
<dbReference type="STRING" id="1033810.HLPCO_000700"/>
<dbReference type="eggNOG" id="COG1263">
    <property type="taxonomic scope" value="Bacteria"/>
</dbReference>
<dbReference type="InterPro" id="IPR036878">
    <property type="entry name" value="Glu_permease_IIB"/>
</dbReference>
<keyword evidence="2" id="KW-0813">Transport</keyword>
<dbReference type="AlphaFoldDB" id="U2EEG7"/>
<dbReference type="Pfam" id="PF00367">
    <property type="entry name" value="PTS_EIIB"/>
    <property type="match status" value="1"/>
</dbReference>
<dbReference type="EC" id="2.7.1.69" evidence="16"/>
<evidence type="ECO:0000259" key="13">
    <source>
        <dbReference type="PROSITE" id="PS51093"/>
    </source>
</evidence>
<dbReference type="FunCoup" id="U2EEG7">
    <property type="interactions" value="58"/>
</dbReference>
<dbReference type="InterPro" id="IPR013013">
    <property type="entry name" value="PTS_EIIC_1"/>
</dbReference>
<evidence type="ECO:0000256" key="12">
    <source>
        <dbReference type="SAM" id="Phobius"/>
    </source>
</evidence>
<dbReference type="PANTHER" id="PTHR30009:SF20">
    <property type="entry name" value="PTS SYSTEM GLUCOSE-SPECIFIC EIICB COMPONENT-RELATED"/>
    <property type="match status" value="1"/>
</dbReference>
<proteinExistence type="predicted"/>
<evidence type="ECO:0000313" key="16">
    <source>
        <dbReference type="EMBL" id="ERJ13091.1"/>
    </source>
</evidence>
<dbReference type="InterPro" id="IPR011055">
    <property type="entry name" value="Dup_hybrid_motif"/>
</dbReference>
<dbReference type="PROSITE" id="PS01035">
    <property type="entry name" value="PTS_EIIB_TYPE_1_CYS"/>
    <property type="match status" value="1"/>
</dbReference>
<evidence type="ECO:0000256" key="11">
    <source>
        <dbReference type="PROSITE-ProRule" id="PRU00421"/>
    </source>
</evidence>
<keyword evidence="8" id="KW-0418">Kinase</keyword>
<evidence type="ECO:0000256" key="4">
    <source>
        <dbReference type="ARBA" id="ARBA00022597"/>
    </source>
</evidence>
<dbReference type="GO" id="GO:0016301">
    <property type="term" value="F:kinase activity"/>
    <property type="evidence" value="ECO:0007669"/>
    <property type="project" value="UniProtKB-KW"/>
</dbReference>
<dbReference type="PROSITE" id="PS00371">
    <property type="entry name" value="PTS_EIIA_TYPE_1_HIS"/>
    <property type="match status" value="1"/>
</dbReference>
<dbReference type="InParanoid" id="U2EEG7"/>
<dbReference type="CDD" id="cd00212">
    <property type="entry name" value="PTS_IIB_glc"/>
    <property type="match status" value="1"/>
</dbReference>
<evidence type="ECO:0000256" key="2">
    <source>
        <dbReference type="ARBA" id="ARBA00022448"/>
    </source>
</evidence>
<evidence type="ECO:0000256" key="6">
    <source>
        <dbReference type="ARBA" id="ARBA00022683"/>
    </source>
</evidence>
<dbReference type="NCBIfam" id="TIGR02002">
    <property type="entry name" value="PTS-II-BC-glcB"/>
    <property type="match status" value="1"/>
</dbReference>
<feature type="transmembrane region" description="Helical" evidence="12">
    <location>
        <begin position="122"/>
        <end position="151"/>
    </location>
</feature>
<dbReference type="GO" id="GO:0055056">
    <property type="term" value="F:D-glucose transmembrane transporter activity"/>
    <property type="evidence" value="ECO:0007669"/>
    <property type="project" value="InterPro"/>
</dbReference>
<comment type="caution">
    <text evidence="16">The sequence shown here is derived from an EMBL/GenBank/DDBJ whole genome shotgun (WGS) entry which is preliminary data.</text>
</comment>
<evidence type="ECO:0000256" key="3">
    <source>
        <dbReference type="ARBA" id="ARBA00022475"/>
    </source>
</evidence>
<feature type="transmembrane region" description="Helical" evidence="12">
    <location>
        <begin position="279"/>
        <end position="297"/>
    </location>
</feature>
<organism evidence="16 17">
    <name type="scientific">Haloplasma contractile SSD-17B</name>
    <dbReference type="NCBI Taxonomy" id="1033810"/>
    <lineage>
        <taxon>Bacteria</taxon>
        <taxon>Bacillati</taxon>
        <taxon>Mycoplasmatota</taxon>
        <taxon>Mollicutes</taxon>
        <taxon>Haloplasmatales</taxon>
        <taxon>Haloplasmataceae</taxon>
        <taxon>Haloplasma</taxon>
    </lineage>
</organism>
<dbReference type="Pfam" id="PF00358">
    <property type="entry name" value="PTS_EIIA_1"/>
    <property type="match status" value="1"/>
</dbReference>
<dbReference type="InterPro" id="IPR018113">
    <property type="entry name" value="PTrfase_EIIB_Cys"/>
</dbReference>
<evidence type="ECO:0000256" key="10">
    <source>
        <dbReference type="ARBA" id="ARBA00023136"/>
    </source>
</evidence>
<comment type="subcellular location">
    <subcellularLocation>
        <location evidence="1">Cell membrane</location>
        <topology evidence="1">Multi-pass membrane protein</topology>
    </subcellularLocation>
</comment>
<dbReference type="FunFam" id="2.70.70.10:FF:000001">
    <property type="entry name" value="PTS system glucose-specific IIA component"/>
    <property type="match status" value="1"/>
</dbReference>
<keyword evidence="17" id="KW-1185">Reference proteome</keyword>
<protein>
    <submittedName>
        <fullName evidence="16">PTS system glucose-specific EIICBA component protein</fullName>
        <ecNumber evidence="16">2.7.1.69</ecNumber>
    </submittedName>
</protein>
<dbReference type="GO" id="GO:1904659">
    <property type="term" value="P:D-glucose transmembrane transport"/>
    <property type="evidence" value="ECO:0007669"/>
    <property type="project" value="InterPro"/>
</dbReference>
<dbReference type="GO" id="GO:0008982">
    <property type="term" value="F:protein-N(PI)-phosphohistidine-sugar phosphotransferase activity"/>
    <property type="evidence" value="ECO:0007669"/>
    <property type="project" value="InterPro"/>
</dbReference>
<dbReference type="Pfam" id="PF02378">
    <property type="entry name" value="PTS_EIIC"/>
    <property type="match status" value="1"/>
</dbReference>
<dbReference type="InterPro" id="IPR050429">
    <property type="entry name" value="PTS_Glucose_EIICBA"/>
</dbReference>
<dbReference type="PROSITE" id="PS51093">
    <property type="entry name" value="PTS_EIIA_TYPE_1"/>
    <property type="match status" value="1"/>
</dbReference>
<dbReference type="OrthoDB" id="9764327at2"/>
<keyword evidence="4" id="KW-0762">Sugar transport</keyword>
<feature type="domain" description="PTS EIIA type-1" evidence="13">
    <location>
        <begin position="539"/>
        <end position="643"/>
    </location>
</feature>
<dbReference type="eggNOG" id="COG2190">
    <property type="taxonomic scope" value="Bacteria"/>
</dbReference>
<dbReference type="Proteomes" id="UP000005707">
    <property type="component" value="Unassembled WGS sequence"/>
</dbReference>
<feature type="transmembrane region" description="Helical" evidence="12">
    <location>
        <begin position="73"/>
        <end position="101"/>
    </location>
</feature>
<evidence type="ECO:0000256" key="8">
    <source>
        <dbReference type="ARBA" id="ARBA00022777"/>
    </source>
</evidence>
<feature type="transmembrane region" description="Helical" evidence="12">
    <location>
        <begin position="327"/>
        <end position="351"/>
    </location>
</feature>
<feature type="transmembrane region" description="Helical" evidence="12">
    <location>
        <begin position="206"/>
        <end position="229"/>
    </location>
</feature>
<keyword evidence="9 12" id="KW-1133">Transmembrane helix</keyword>
<accession>U2EEG7</accession>
<dbReference type="NCBIfam" id="TIGR00826">
    <property type="entry name" value="EIIB_glc"/>
    <property type="match status" value="1"/>
</dbReference>
<evidence type="ECO:0000256" key="9">
    <source>
        <dbReference type="ARBA" id="ARBA00022989"/>
    </source>
</evidence>
<dbReference type="Gene3D" id="3.30.1360.60">
    <property type="entry name" value="Glucose permease domain IIB"/>
    <property type="match status" value="1"/>
</dbReference>
<dbReference type="SUPFAM" id="SSF51261">
    <property type="entry name" value="Duplicated hybrid motif"/>
    <property type="match status" value="1"/>
</dbReference>
<evidence type="ECO:0000259" key="14">
    <source>
        <dbReference type="PROSITE" id="PS51098"/>
    </source>
</evidence>
<dbReference type="InterPro" id="IPR001127">
    <property type="entry name" value="PTS_EIIA_1_perm"/>
</dbReference>
<feature type="domain" description="PTS EIIB type-1" evidence="14">
    <location>
        <begin position="431"/>
        <end position="512"/>
    </location>
</feature>
<evidence type="ECO:0000256" key="7">
    <source>
        <dbReference type="ARBA" id="ARBA00022692"/>
    </source>
</evidence>
<name>U2EEG7_9MOLU</name>
<feature type="transmembrane region" description="Helical" evidence="12">
    <location>
        <begin position="381"/>
        <end position="403"/>
    </location>
</feature>
<evidence type="ECO:0000256" key="1">
    <source>
        <dbReference type="ARBA" id="ARBA00004651"/>
    </source>
</evidence>